<keyword evidence="3" id="KW-1185">Reference proteome</keyword>
<dbReference type="Gene3D" id="3.30.559.10">
    <property type="entry name" value="Chloramphenicol acetyltransferase-like domain"/>
    <property type="match status" value="1"/>
</dbReference>
<dbReference type="GO" id="GO:0003824">
    <property type="term" value="F:catalytic activity"/>
    <property type="evidence" value="ECO:0007669"/>
    <property type="project" value="InterPro"/>
</dbReference>
<reference evidence="3" key="1">
    <citation type="submission" date="2017-05" db="EMBL/GenBank/DDBJ databases">
        <authorList>
            <person name="Sung H."/>
        </authorList>
    </citation>
    <scope>NUCLEOTIDE SEQUENCE [LARGE SCALE GENOMIC DNA]</scope>
    <source>
        <strain evidence="3">AR23208</strain>
    </source>
</reference>
<gene>
    <name evidence="2" type="ORF">CBW65_20305</name>
</gene>
<protein>
    <recommendedName>
        <fullName evidence="1">Condensation domain-containing protein</fullName>
    </recommendedName>
</protein>
<dbReference type="Pfam" id="PF00668">
    <property type="entry name" value="Condensation"/>
    <property type="match status" value="1"/>
</dbReference>
<dbReference type="AlphaFoldDB" id="A0A1Y0IU84"/>
<dbReference type="RefSeq" id="WP_087458402.1">
    <property type="nucleotide sequence ID" value="NZ_CP021434.1"/>
</dbReference>
<dbReference type="GO" id="GO:0008610">
    <property type="term" value="P:lipid biosynthetic process"/>
    <property type="evidence" value="ECO:0007669"/>
    <property type="project" value="UniProtKB-ARBA"/>
</dbReference>
<sequence length="134" mass="14901">MNTHEEELLQEAGEETLLPASFSQQRLWFIDRFLPGQAIYNIPCALLLTGQLRPDVLEQSLAEVISRHEVLRTTFEEIDGELTQVIVPDRSFTLPLTDLTHLPLTSGRCWPTASSKATPACPSIWKKGPCCAPG</sequence>
<accession>A0A1Y0IU84</accession>
<dbReference type="KEGG" id="tum:CBW65_20305"/>
<dbReference type="OrthoDB" id="9757559at2"/>
<name>A0A1Y0IU84_9BACL</name>
<evidence type="ECO:0000313" key="3">
    <source>
        <dbReference type="Proteomes" id="UP000195437"/>
    </source>
</evidence>
<dbReference type="InterPro" id="IPR023213">
    <property type="entry name" value="CAT-like_dom_sf"/>
</dbReference>
<dbReference type="Proteomes" id="UP000195437">
    <property type="component" value="Chromosome"/>
</dbReference>
<feature type="domain" description="Condensation" evidence="1">
    <location>
        <begin position="16"/>
        <end position="102"/>
    </location>
</feature>
<dbReference type="InterPro" id="IPR001242">
    <property type="entry name" value="Condensation_dom"/>
</dbReference>
<dbReference type="SUPFAM" id="SSF52777">
    <property type="entry name" value="CoA-dependent acyltransferases"/>
    <property type="match status" value="1"/>
</dbReference>
<organism evidence="2 3">
    <name type="scientific">Tumebacillus avium</name>
    <dbReference type="NCBI Taxonomy" id="1903704"/>
    <lineage>
        <taxon>Bacteria</taxon>
        <taxon>Bacillati</taxon>
        <taxon>Bacillota</taxon>
        <taxon>Bacilli</taxon>
        <taxon>Bacillales</taxon>
        <taxon>Alicyclobacillaceae</taxon>
        <taxon>Tumebacillus</taxon>
    </lineage>
</organism>
<proteinExistence type="predicted"/>
<evidence type="ECO:0000313" key="2">
    <source>
        <dbReference type="EMBL" id="ARU63055.1"/>
    </source>
</evidence>
<dbReference type="EMBL" id="CP021434">
    <property type="protein sequence ID" value="ARU63055.1"/>
    <property type="molecule type" value="Genomic_DNA"/>
</dbReference>
<evidence type="ECO:0000259" key="1">
    <source>
        <dbReference type="Pfam" id="PF00668"/>
    </source>
</evidence>